<proteinExistence type="predicted"/>
<dbReference type="FunFam" id="1.10.1200.10:FF:000007">
    <property type="entry name" value="Probable polyketide synthase pks17"/>
    <property type="match status" value="1"/>
</dbReference>
<dbReference type="CDD" id="cd00833">
    <property type="entry name" value="PKS"/>
    <property type="match status" value="2"/>
</dbReference>
<dbReference type="InterPro" id="IPR055123">
    <property type="entry name" value="SpnB-like_Rossmann"/>
</dbReference>
<dbReference type="PANTHER" id="PTHR43775:SF51">
    <property type="entry name" value="INACTIVE PHENOLPHTHIOCEROL SYNTHESIS POLYKETIDE SYNTHASE TYPE I PKS1-RELATED"/>
    <property type="match status" value="1"/>
</dbReference>
<dbReference type="InterPro" id="IPR016036">
    <property type="entry name" value="Malonyl_transacylase_ACP-bd"/>
</dbReference>
<dbReference type="Gene3D" id="3.40.50.11460">
    <property type="match status" value="1"/>
</dbReference>
<evidence type="ECO:0000256" key="8">
    <source>
        <dbReference type="ARBA" id="ARBA00023315"/>
    </source>
</evidence>
<dbReference type="InterPro" id="IPR049900">
    <property type="entry name" value="PKS_mFAS_DH"/>
</dbReference>
<dbReference type="InterPro" id="IPR006162">
    <property type="entry name" value="Ppantetheine_attach_site"/>
</dbReference>
<evidence type="ECO:0000256" key="2">
    <source>
        <dbReference type="ARBA" id="ARBA00004792"/>
    </source>
</evidence>
<dbReference type="InterPro" id="IPR020841">
    <property type="entry name" value="PKS_Beta-ketoAc_synthase_dom"/>
</dbReference>
<dbReference type="GO" id="GO:0033068">
    <property type="term" value="P:macrolide biosynthetic process"/>
    <property type="evidence" value="ECO:0007669"/>
    <property type="project" value="UniProtKB-ARBA"/>
</dbReference>
<feature type="domain" description="Carrier" evidence="10">
    <location>
        <begin position="3180"/>
        <end position="3255"/>
    </location>
</feature>
<comment type="caution">
    <text evidence="13">The sequence shown here is derived from an EMBL/GenBank/DDBJ whole genome shotgun (WGS) entry which is preliminary data.</text>
</comment>
<dbReference type="Pfam" id="PF22953">
    <property type="entry name" value="SpnB_Rossmann"/>
    <property type="match status" value="1"/>
</dbReference>
<dbReference type="SMART" id="SM00827">
    <property type="entry name" value="PKS_AT"/>
    <property type="match status" value="2"/>
</dbReference>
<dbReference type="FunFam" id="3.40.47.10:FF:000019">
    <property type="entry name" value="Polyketide synthase type I"/>
    <property type="match status" value="2"/>
</dbReference>
<keyword evidence="6" id="KW-0045">Antibiotic biosynthesis</keyword>
<dbReference type="SUPFAM" id="SSF53901">
    <property type="entry name" value="Thiolase-like"/>
    <property type="match status" value="2"/>
</dbReference>
<feature type="region of interest" description="N-terminal hotdog fold" evidence="9">
    <location>
        <begin position="929"/>
        <end position="1054"/>
    </location>
</feature>
<dbReference type="InterPro" id="IPR015083">
    <property type="entry name" value="NorB/c/GfsB-D-like_docking"/>
</dbReference>
<keyword evidence="7" id="KW-0511">Multifunctional enzyme</keyword>
<dbReference type="SMART" id="SM01294">
    <property type="entry name" value="PKS_PP_betabranch"/>
    <property type="match status" value="1"/>
</dbReference>
<keyword evidence="14" id="KW-1185">Reference proteome</keyword>
<feature type="region of interest" description="C-terminal hotdog fold" evidence="9">
    <location>
        <begin position="1066"/>
        <end position="1207"/>
    </location>
</feature>
<feature type="domain" description="PKS/mFAS DH" evidence="12">
    <location>
        <begin position="929"/>
        <end position="1207"/>
    </location>
</feature>
<dbReference type="Gene3D" id="3.30.70.3290">
    <property type="match status" value="2"/>
</dbReference>
<dbReference type="OrthoDB" id="9778690at2"/>
<dbReference type="SMART" id="SM00822">
    <property type="entry name" value="PKS_KR"/>
    <property type="match status" value="1"/>
</dbReference>
<evidence type="ECO:0000313" key="13">
    <source>
        <dbReference type="EMBL" id="GCE01096.1"/>
    </source>
</evidence>
<dbReference type="CDD" id="cd08956">
    <property type="entry name" value="KR_3_FAS_SDR_x"/>
    <property type="match status" value="1"/>
</dbReference>
<dbReference type="Gene3D" id="3.40.50.720">
    <property type="entry name" value="NAD(P)-binding Rossmann-like Domain"/>
    <property type="match status" value="2"/>
</dbReference>
<dbReference type="Gene3D" id="3.40.47.10">
    <property type="match status" value="2"/>
</dbReference>
<dbReference type="PROSITE" id="PS00012">
    <property type="entry name" value="PHOSPHOPANTETHEINE"/>
    <property type="match status" value="1"/>
</dbReference>
<evidence type="ECO:0000256" key="6">
    <source>
        <dbReference type="ARBA" id="ARBA00023194"/>
    </source>
</evidence>
<comment type="pathway">
    <text evidence="2">Antibiotic biosynthesis.</text>
</comment>
<evidence type="ECO:0000256" key="9">
    <source>
        <dbReference type="PROSITE-ProRule" id="PRU01363"/>
    </source>
</evidence>
<sequence>MATEEQLVDYLKRVTAELHDSRKRLRAAGEKDHEPIAIIGMGCRYPGGANSPEDLWRIVADGTDAISGFPEGRGWDLETLYDPDPDRSGTSYVREGGFVHDITEFDPAFFGISPREATAMDPQQRLLLETSWEAIERAGIDPTTLHGSRTGVFMGANSGEFLTFMEKAPPELQGYLMTGVATSVVSGRISYSLGLEGPAVTIDTACSSSLVALHLAVQALRNGDCALALTGAVAVLSSPGTFIGFSRQRGLARDGRCKAFSADADGMALAEGAGVFLVERLSDARRNGHPVLAVVRGSAINQDGASNGLTAPNGPSQQRVIRQALANARISPAQIDAVEAHGTGTTLGDPIEAQALIAAYGQGRPEDRPLWLGSVKSNIGHTQAAAGAAGVIKMVMALRHGVLPRTLHAEERSPHIDWSEGAVELLTETRPWPESTEPRRVGVSSFGMSGTNAHVVLEEAPPAPVAEEVASGSEPPVVPWVLSARSGAALRDQARRLGAFVEDRSAVDVAHSLVVSRTAFEHRAVVLGVDRAELTGRVPALADGSDSPGVVTGVADVAGGVVFVFPGQGSQWVGMAVELRAQSPVFAGRFDECAAALAEFVDWSPVEVLAGVEGAPGLDRVDVVQPLLWAVMVSLAEVWRSFGVVPDAVVGHSQGEIAAAVVAGGLSLDDGARVVALRSRAIVGLAGRGGMVSVPLPVVDVEERLASFAGRVSVAAVNGPFSTVVSGDADALDELLARCEADGVRARRVEVDYASHSAHVEAIEAELLDVLGPIEPRAAVVPWYSTLLRGWISGEEADAAYWYRNLREPVWFGPAIEALAGEGHRFFVESSAHPVVGIGVRESLERAGATDAVVVGSLRRQEGGSDRLLTSAAELWVRGAPVNWESVLAPARPRVVDLPTYAFQHQPYWPKSAAGRGDAAQLGLGMVGHPLLGAAVSLADAEGVLLTGRLSLRSHPWLADHAVNGAVLLPGTAFVELAIRAGDEVGCDLVAELTLQAPLVLPERGGVQLQLAVGAPDGDGRRSLTVHARPDGGAADDPWTCHATGILATDTTPAHFGEESWPPAGAKALRPDEVYDAMAIVGVDYGPAFRGLKALWRRDGDLFAEVALPEEVSGDGGSFGLHPVLLDAALQPLALGYFFDEPSADGPLLPFAWTGVRLAATGAGALRVRLSSAGRNAVRVEVADTAGVPVASADSLVVRPLAAGGVERGTDPLRDALFRLDWVPATGPVAGSTGGARFRLLGADAPELRAALEATGARVDADPPGAEPDAEAPLPRLAFVVCDPITGDPDEDSAARVRTAVAEALATAQDWLAEDRYAEVPLVFVTRGAVPAGPFSAPDLPHAAVWGLIRSAQSEHPGRFVLLDVDGTEQSWRALPAAASSGEPQGALREGALLVPRLARHRAATDAAPGWDTDGTVLITGGTGTLGGLVARHLVAEHGVRRLLLVGRRGPDAEGVDLLREELAELGAEATVVACDAADREALAEVLSRIPARHPLTAVVHAAGVLDDGIVTALTPERCDTVLRAKADAVLNLHELTRELPLAAFVVFSSAAGVFGGPGQGNYAAANAFVDALAEYRHRIGLPAVSLAWGLWAQDSGLTGGLDEVDRARLARTGVAPLSTEDGLALFDAALATDRANLVPIRLEFGALRVAARFGAVPTILRGLVATSKRRTVGADPAAASALRERLARMPETEHLGTLLDLVLTQAAAVLGYANPGDVDADGPFNENGFDSLTAVEFRNRMNAATGLRLPATLVFDHPTPTNLAAHLRTELLDDAPTAAPTATIVGADDPIAIVGMSCRLPGGVTDPDGLWRLVAEGGDAMSMFPADRNWNLAELYHPDPEHPGTTYTREGGFVYDATEFDPAFFGISPREAVAMDPQQRMLLESSWEALEHAGIDPTRIRGSRTGVFVGLMYHDYGMHLQHLPSGSEGFVGTGTSGGVASGRISYTLGFEGPSVTLDTACSSSLVALHWAIQALRSGECSLALAGGVTVLSTPNVFVDFSRQRGLAPDGRCKSFADAADGTGWSEGVGMLLVERLSDARRNGHRVLAIVRGSAINQDGASNGLTAPNGPSQQRVIRQALANAGLDASDVDAVEAHGTGTTLGDPIEAQALLATYGQDRPDDRPLWLGSVKSNLGHTQAAAGVAGVIKMVMALRNGLLPRTLHVDRPSRHVEWDAGAVRVLVEPTPWPDHDRPRRAGVSSFGISGTNAHVILEQAAPEPESARTEPPAGTPREIPWALSAKSPDALRAQVQRLRAHLEDRPEYTPADIAHSLATTRASHKHRLVVLASTREEFAEALTAALERTPSERVIGGTAARGRTAFLFTGQGSQRLAMGQELYDAIPGYAAAFDEVCARFDGHLERPVREVILGDAELLRQTQYTQAALFVVEVALYRTLERFGVRPDFLAGHSIGELVAAHVAGVLSLDDAVTLVAARGRLMQALPPGGAMVSVRAAEEDVRAALVGYADRVDVAAVNGPSSVVLSGVEDAVLEVAALLAERGHKTRRLAVSHAFHSPLMEPALAEFGRVAERLTYQPPRIPIVSNVTGELAGDDELASSAYWVRHLREAVRFCDGVRALQARGVRTFLEVGPDAVLSAMARECLVDASAVVVAPVLRRDRPEARTLAEALALAHVHGLAVDWAAVTAEAVEACPRTVPLPTYPFQRQRYWPDPSGARRRPRDADRAEQRLWDAVERQDLDALLGTLGLDTATGLDELLPALARLRRVEDADTTARWRLRGAWKPLTSVPAPALSGPWLLVVSEDETGSGYVRAIAAGLAAHGAQVQALPVAPAATADKLARRIREAADERTTGIVCLLAGDEGEAGDPTDFAEALVEAVAVARPTAPAWFLTRGALQVTPSDPPAAPGSAPAWGIARAAAHEQPLRWGGRIDLPQQPNEQAVRRLCGVLTGLTGEDEVAVRAAGVFGRRLRPAPAGRVALGTEWRPAGTVLVAGRADGHTVALARWAARNGADRVVLTRPAPELDTEPRVVVHACDPADPAALETLLAGLDGPPTTIVCTAGDPAMSDESARPAAAVARALHEHTRSPAPAAFVLVTPVDAAWGAAGQGASAAHASFDALAGERAAQGLPALSVAVGLADPEAVIPAVRQALAHGDTTLLLTDADPGELGALSSARHSRLFDELPEVAGERNATGTDAGDTVDGVAAFRRRLAEAAPGEHLGIVLDLVRAEAATILRFPSAEAVEHDAEFFDLGFSSMAAMELRNRIAELTGLEPAADIVYDHPTPAELAEHLLAELTGDAEPETG</sequence>
<dbReference type="InterPro" id="IPR001227">
    <property type="entry name" value="Ac_transferase_dom_sf"/>
</dbReference>
<dbReference type="SMART" id="SM00825">
    <property type="entry name" value="PKS_KS"/>
    <property type="match status" value="2"/>
</dbReference>
<dbReference type="InterPro" id="IPR057326">
    <property type="entry name" value="KR_dom"/>
</dbReference>
<dbReference type="InterPro" id="IPR020806">
    <property type="entry name" value="PKS_PP-bd"/>
</dbReference>
<evidence type="ECO:0000256" key="5">
    <source>
        <dbReference type="ARBA" id="ARBA00022679"/>
    </source>
</evidence>
<evidence type="ECO:0000256" key="7">
    <source>
        <dbReference type="ARBA" id="ARBA00023268"/>
    </source>
</evidence>
<dbReference type="InterPro" id="IPR020807">
    <property type="entry name" value="PKS_DH"/>
</dbReference>
<dbReference type="Gene3D" id="1.10.1200.10">
    <property type="entry name" value="ACP-like"/>
    <property type="match status" value="2"/>
</dbReference>
<dbReference type="Pfam" id="PF00550">
    <property type="entry name" value="PP-binding"/>
    <property type="match status" value="2"/>
</dbReference>
<dbReference type="InterPro" id="IPR009081">
    <property type="entry name" value="PP-bd_ACP"/>
</dbReference>
<organism evidence="13 14">
    <name type="scientific">Embleya hyalina</name>
    <dbReference type="NCBI Taxonomy" id="516124"/>
    <lineage>
        <taxon>Bacteria</taxon>
        <taxon>Bacillati</taxon>
        <taxon>Actinomycetota</taxon>
        <taxon>Actinomycetes</taxon>
        <taxon>Kitasatosporales</taxon>
        <taxon>Streptomycetaceae</taxon>
        <taxon>Embleya</taxon>
    </lineage>
</organism>
<feature type="active site" description="Proton donor; for dehydratase activity" evidence="9">
    <location>
        <position position="1127"/>
    </location>
</feature>
<evidence type="ECO:0000256" key="4">
    <source>
        <dbReference type="ARBA" id="ARBA00022553"/>
    </source>
</evidence>
<dbReference type="InterPro" id="IPR032821">
    <property type="entry name" value="PKS_assoc"/>
</dbReference>
<dbReference type="Gene3D" id="3.10.129.110">
    <property type="entry name" value="Polyketide synthase dehydratase"/>
    <property type="match status" value="1"/>
</dbReference>
<dbReference type="SUPFAM" id="SSF47336">
    <property type="entry name" value="ACP-like"/>
    <property type="match status" value="2"/>
</dbReference>
<dbReference type="InterPro" id="IPR014043">
    <property type="entry name" value="Acyl_transferase_dom"/>
</dbReference>
<dbReference type="Pfam" id="PF21089">
    <property type="entry name" value="PKS_DH_N"/>
    <property type="match status" value="1"/>
</dbReference>
<evidence type="ECO:0000259" key="12">
    <source>
        <dbReference type="PROSITE" id="PS52019"/>
    </source>
</evidence>
<dbReference type="SUPFAM" id="SSF52151">
    <property type="entry name" value="FabD/lysophospholipase-like"/>
    <property type="match status" value="2"/>
</dbReference>
<dbReference type="InterPro" id="IPR016035">
    <property type="entry name" value="Acyl_Trfase/lysoPLipase"/>
</dbReference>
<comment type="cofactor">
    <cofactor evidence="1">
        <name>pantetheine 4'-phosphate</name>
        <dbReference type="ChEBI" id="CHEBI:47942"/>
    </cofactor>
</comment>
<dbReference type="InterPro" id="IPR013968">
    <property type="entry name" value="PKS_KR"/>
</dbReference>
<dbReference type="PROSITE" id="PS00606">
    <property type="entry name" value="KS3_1"/>
    <property type="match status" value="2"/>
</dbReference>
<dbReference type="Pfam" id="PF08659">
    <property type="entry name" value="KR"/>
    <property type="match status" value="2"/>
</dbReference>
<dbReference type="Gene3D" id="3.40.366.10">
    <property type="entry name" value="Malonyl-Coenzyme A Acyl Carrier Protein, domain 2"/>
    <property type="match status" value="2"/>
</dbReference>
<dbReference type="GO" id="GO:0004312">
    <property type="term" value="F:fatty acid synthase activity"/>
    <property type="evidence" value="ECO:0007669"/>
    <property type="project" value="TreeGrafter"/>
</dbReference>
<dbReference type="GO" id="GO:0031177">
    <property type="term" value="F:phosphopantetheine binding"/>
    <property type="evidence" value="ECO:0007669"/>
    <property type="project" value="InterPro"/>
</dbReference>
<dbReference type="SUPFAM" id="SSF55048">
    <property type="entry name" value="Probable ACP-binding domain of malonyl-CoA ACP transacylase"/>
    <property type="match status" value="2"/>
</dbReference>
<dbReference type="SMART" id="SM00823">
    <property type="entry name" value="PKS_PP"/>
    <property type="match status" value="2"/>
</dbReference>
<dbReference type="Proteomes" id="UP000286931">
    <property type="component" value="Unassembled WGS sequence"/>
</dbReference>
<evidence type="ECO:0000256" key="1">
    <source>
        <dbReference type="ARBA" id="ARBA00001957"/>
    </source>
</evidence>
<accession>A0A401Z2P9</accession>
<dbReference type="PROSITE" id="PS52004">
    <property type="entry name" value="KS3_2"/>
    <property type="match status" value="2"/>
</dbReference>
<protein>
    <submittedName>
        <fullName evidence="13">Polyketide synthase</fullName>
    </submittedName>
</protein>
<dbReference type="PROSITE" id="PS50075">
    <property type="entry name" value="CARRIER"/>
    <property type="match status" value="2"/>
</dbReference>
<dbReference type="PROSITE" id="PS52019">
    <property type="entry name" value="PKS_MFAS_DH"/>
    <property type="match status" value="1"/>
</dbReference>
<keyword evidence="4" id="KW-0597">Phosphoprotein</keyword>
<dbReference type="InterPro" id="IPR016039">
    <property type="entry name" value="Thiolase-like"/>
</dbReference>
<dbReference type="InterPro" id="IPR050091">
    <property type="entry name" value="PKS_NRPS_Biosynth_Enz"/>
</dbReference>
<dbReference type="Pfam" id="PF18369">
    <property type="entry name" value="PKS_DE"/>
    <property type="match status" value="1"/>
</dbReference>
<dbReference type="InterPro" id="IPR036736">
    <property type="entry name" value="ACP-like_sf"/>
</dbReference>
<dbReference type="SUPFAM" id="SSF51735">
    <property type="entry name" value="NAD(P)-binding Rossmann-fold domains"/>
    <property type="match status" value="4"/>
</dbReference>
<dbReference type="InterPro" id="IPR014030">
    <property type="entry name" value="Ketoacyl_synth_N"/>
</dbReference>
<dbReference type="NCBIfam" id="NF045894">
    <property type="entry name" value="PKS_plus_SDR"/>
    <property type="match status" value="1"/>
</dbReference>
<dbReference type="EMBL" id="BIFH01000045">
    <property type="protein sequence ID" value="GCE01096.1"/>
    <property type="molecule type" value="Genomic_DNA"/>
</dbReference>
<dbReference type="Pfam" id="PF14765">
    <property type="entry name" value="PS-DH"/>
    <property type="match status" value="1"/>
</dbReference>
<dbReference type="InterPro" id="IPR018201">
    <property type="entry name" value="Ketoacyl_synth_AS"/>
</dbReference>
<name>A0A401Z2P9_9ACTN</name>
<evidence type="ECO:0000259" key="10">
    <source>
        <dbReference type="PROSITE" id="PS50075"/>
    </source>
</evidence>
<keyword evidence="3" id="KW-0596">Phosphopantetheine</keyword>
<dbReference type="InterPro" id="IPR049552">
    <property type="entry name" value="PKS_DH_N"/>
</dbReference>
<dbReference type="InterPro" id="IPR036291">
    <property type="entry name" value="NAD(P)-bd_dom_sf"/>
</dbReference>
<feature type="domain" description="Carrier" evidence="10">
    <location>
        <begin position="1694"/>
        <end position="1772"/>
    </location>
</feature>
<dbReference type="Gene3D" id="6.10.140.1830">
    <property type="match status" value="1"/>
</dbReference>
<keyword evidence="5" id="KW-0808">Transferase</keyword>
<dbReference type="Pfam" id="PF00698">
    <property type="entry name" value="Acyl_transf_1"/>
    <property type="match status" value="2"/>
</dbReference>
<dbReference type="InterPro" id="IPR049551">
    <property type="entry name" value="PKS_DH_C"/>
</dbReference>
<dbReference type="Pfam" id="PF02801">
    <property type="entry name" value="Ketoacyl-synt_C"/>
    <property type="match status" value="2"/>
</dbReference>
<dbReference type="GO" id="GO:0006633">
    <property type="term" value="P:fatty acid biosynthetic process"/>
    <property type="evidence" value="ECO:0007669"/>
    <property type="project" value="InterPro"/>
</dbReference>
<evidence type="ECO:0000313" key="14">
    <source>
        <dbReference type="Proteomes" id="UP000286931"/>
    </source>
</evidence>
<dbReference type="CDD" id="cd08952">
    <property type="entry name" value="KR_1_SDR_x"/>
    <property type="match status" value="1"/>
</dbReference>
<dbReference type="Pfam" id="PF08990">
    <property type="entry name" value="Docking"/>
    <property type="match status" value="1"/>
</dbReference>
<dbReference type="Pfam" id="PF16197">
    <property type="entry name" value="KAsynt_C_assoc"/>
    <property type="match status" value="2"/>
</dbReference>
<feature type="domain" description="Ketosynthase family 3 (KS3)" evidence="11">
    <location>
        <begin position="1789"/>
        <end position="2215"/>
    </location>
</feature>
<dbReference type="InterPro" id="IPR042104">
    <property type="entry name" value="PKS_dehydratase_sf"/>
</dbReference>
<keyword evidence="8" id="KW-0012">Acyltransferase</keyword>
<evidence type="ECO:0000259" key="11">
    <source>
        <dbReference type="PROSITE" id="PS52004"/>
    </source>
</evidence>
<feature type="domain" description="Ketosynthase family 3 (KS3)" evidence="11">
    <location>
        <begin position="33"/>
        <end position="459"/>
    </location>
</feature>
<dbReference type="InterPro" id="IPR014031">
    <property type="entry name" value="Ketoacyl_synth_C"/>
</dbReference>
<dbReference type="GO" id="GO:0004315">
    <property type="term" value="F:3-oxoacyl-[acyl-carrier-protein] synthase activity"/>
    <property type="evidence" value="ECO:0007669"/>
    <property type="project" value="InterPro"/>
</dbReference>
<dbReference type="InterPro" id="IPR041618">
    <property type="entry name" value="PKS_DE"/>
</dbReference>
<evidence type="ECO:0000256" key="3">
    <source>
        <dbReference type="ARBA" id="ARBA00022450"/>
    </source>
</evidence>
<reference evidence="13 14" key="1">
    <citation type="submission" date="2018-12" db="EMBL/GenBank/DDBJ databases">
        <title>Draft genome sequence of Embleya hyalina NBRC 13850T.</title>
        <authorList>
            <person name="Komaki H."/>
            <person name="Hosoyama A."/>
            <person name="Kimura A."/>
            <person name="Ichikawa N."/>
            <person name="Tamura T."/>
        </authorList>
    </citation>
    <scope>NUCLEOTIDE SEQUENCE [LARGE SCALE GENOMIC DNA]</scope>
    <source>
        <strain evidence="13 14">NBRC 13850</strain>
    </source>
</reference>
<dbReference type="PANTHER" id="PTHR43775">
    <property type="entry name" value="FATTY ACID SYNTHASE"/>
    <property type="match status" value="1"/>
</dbReference>
<feature type="active site" description="Proton acceptor; for dehydratase activity" evidence="9">
    <location>
        <position position="961"/>
    </location>
</feature>
<dbReference type="SMART" id="SM00826">
    <property type="entry name" value="PKS_DH"/>
    <property type="match status" value="1"/>
</dbReference>
<dbReference type="FunFam" id="3.40.366.10:FF:000002">
    <property type="entry name" value="Probable polyketide synthase 2"/>
    <property type="match status" value="2"/>
</dbReference>
<gene>
    <name evidence="13" type="ORF">EHYA_08843</name>
</gene>
<dbReference type="Pfam" id="PF00109">
    <property type="entry name" value="ketoacyl-synt"/>
    <property type="match status" value="2"/>
</dbReference>